<evidence type="ECO:0000256" key="1">
    <source>
        <dbReference type="SAM" id="SignalP"/>
    </source>
</evidence>
<gene>
    <name evidence="3" type="ORF">PPL_02810</name>
</gene>
<dbReference type="Proteomes" id="UP000001396">
    <property type="component" value="Unassembled WGS sequence"/>
</dbReference>
<dbReference type="SUPFAM" id="SSF55797">
    <property type="entry name" value="PR-1-like"/>
    <property type="match status" value="1"/>
</dbReference>
<dbReference type="EMBL" id="ADBJ01000010">
    <property type="protein sequence ID" value="EFA83743.1"/>
    <property type="molecule type" value="Genomic_DNA"/>
</dbReference>
<dbReference type="PANTHER" id="PTHR31157:SF1">
    <property type="entry name" value="SCP DOMAIN-CONTAINING PROTEIN"/>
    <property type="match status" value="1"/>
</dbReference>
<accession>D3B345</accession>
<dbReference type="InterPro" id="IPR014044">
    <property type="entry name" value="CAP_dom"/>
</dbReference>
<name>D3B345_HETP5</name>
<reference evidence="3 4" key="1">
    <citation type="journal article" date="2011" name="Genome Res.">
        <title>Phylogeny-wide analysis of social amoeba genomes highlights ancient origins for complex intercellular communication.</title>
        <authorList>
            <person name="Heidel A.J."/>
            <person name="Lawal H.M."/>
            <person name="Felder M."/>
            <person name="Schilde C."/>
            <person name="Helps N.R."/>
            <person name="Tunggal B."/>
            <person name="Rivero F."/>
            <person name="John U."/>
            <person name="Schleicher M."/>
            <person name="Eichinger L."/>
            <person name="Platzer M."/>
            <person name="Noegel A.A."/>
            <person name="Schaap P."/>
            <person name="Gloeckner G."/>
        </authorList>
    </citation>
    <scope>NUCLEOTIDE SEQUENCE [LARGE SCALE GENOMIC DNA]</scope>
    <source>
        <strain evidence="4">ATCC 26659 / Pp 5 / PN500</strain>
    </source>
</reference>
<feature type="chain" id="PRO_5003042172" description="SCP domain-containing protein" evidence="1">
    <location>
        <begin position="22"/>
        <end position="316"/>
    </location>
</feature>
<evidence type="ECO:0000259" key="2">
    <source>
        <dbReference type="Pfam" id="PF00188"/>
    </source>
</evidence>
<organism evidence="3 4">
    <name type="scientific">Heterostelium pallidum (strain ATCC 26659 / Pp 5 / PN500)</name>
    <name type="common">Cellular slime mold</name>
    <name type="synonym">Polysphondylium pallidum</name>
    <dbReference type="NCBI Taxonomy" id="670386"/>
    <lineage>
        <taxon>Eukaryota</taxon>
        <taxon>Amoebozoa</taxon>
        <taxon>Evosea</taxon>
        <taxon>Eumycetozoa</taxon>
        <taxon>Dictyostelia</taxon>
        <taxon>Acytosteliales</taxon>
        <taxon>Acytosteliaceae</taxon>
        <taxon>Heterostelium</taxon>
    </lineage>
</organism>
<dbReference type="RefSeq" id="XP_020435860.1">
    <property type="nucleotide sequence ID" value="XM_020573788.1"/>
</dbReference>
<protein>
    <recommendedName>
        <fullName evidence="2">SCP domain-containing protein</fullName>
    </recommendedName>
</protein>
<sequence>MNIKLILLINLLILNTSIVFGYGESSSGHPNWQEREAHMILNSVRIANYFPFTLPSNVMSNEKYPAVDPVYYDDKMNKLSKLHSDDMAMNGCFQHDSCNGTGIMQRVFANLDPKCLRAFAENIAAGYSSGLDIINYWICEKTLTGKECYPDGTKDGHRVALMSSKYNTVGTSRVVNDTSRFKTYWTQDFELNGCNKVPPSPIPSGSHTFVNNKLRYLAAWSSTAAPTSVKIHLNQRLLSDEKQYQLSLHLGSASKGIYMYEPDTYNECQSYFFTFTTADGTTYRYPTSGFLKTVTSATSKCDAWTSDLSLILSLSL</sequence>
<dbReference type="AlphaFoldDB" id="D3B345"/>
<dbReference type="InParanoid" id="D3B345"/>
<dbReference type="GeneID" id="31358333"/>
<comment type="caution">
    <text evidence="3">The sequence shown here is derived from an EMBL/GenBank/DDBJ whole genome shotgun (WGS) entry which is preliminary data.</text>
</comment>
<dbReference type="PANTHER" id="PTHR31157">
    <property type="entry name" value="SCP DOMAIN-CONTAINING PROTEIN"/>
    <property type="match status" value="1"/>
</dbReference>
<feature type="domain" description="SCP" evidence="2">
    <location>
        <begin position="67"/>
        <end position="189"/>
    </location>
</feature>
<evidence type="ECO:0000313" key="3">
    <source>
        <dbReference type="EMBL" id="EFA83743.1"/>
    </source>
</evidence>
<dbReference type="STRING" id="670386.D3B345"/>
<dbReference type="Gene3D" id="3.40.33.10">
    <property type="entry name" value="CAP"/>
    <property type="match status" value="1"/>
</dbReference>
<feature type="signal peptide" evidence="1">
    <location>
        <begin position="1"/>
        <end position="21"/>
    </location>
</feature>
<dbReference type="Pfam" id="PF00188">
    <property type="entry name" value="CAP"/>
    <property type="match status" value="1"/>
</dbReference>
<dbReference type="CDD" id="cd05379">
    <property type="entry name" value="CAP_bacterial"/>
    <property type="match status" value="1"/>
</dbReference>
<dbReference type="OMA" id="GHRVNIM"/>
<keyword evidence="4" id="KW-1185">Reference proteome</keyword>
<proteinExistence type="predicted"/>
<evidence type="ECO:0000313" key="4">
    <source>
        <dbReference type="Proteomes" id="UP000001396"/>
    </source>
</evidence>
<dbReference type="InterPro" id="IPR035940">
    <property type="entry name" value="CAP_sf"/>
</dbReference>
<keyword evidence="1" id="KW-0732">Signal</keyword>